<gene>
    <name evidence="1" type="ORF">CYCCA115_LOCUS12555</name>
</gene>
<evidence type="ECO:0000313" key="1">
    <source>
        <dbReference type="EMBL" id="CAJ1950372.1"/>
    </source>
</evidence>
<comment type="caution">
    <text evidence="1">The sequence shown here is derived from an EMBL/GenBank/DDBJ whole genome shotgun (WGS) entry which is preliminary data.</text>
</comment>
<accession>A0AAD2FR92</accession>
<name>A0AAD2FR92_9STRA</name>
<evidence type="ECO:0000313" key="2">
    <source>
        <dbReference type="Proteomes" id="UP001295423"/>
    </source>
</evidence>
<proteinExistence type="predicted"/>
<protein>
    <submittedName>
        <fullName evidence="1">Uncharacterized protein</fullName>
    </submittedName>
</protein>
<organism evidence="1 2">
    <name type="scientific">Cylindrotheca closterium</name>
    <dbReference type="NCBI Taxonomy" id="2856"/>
    <lineage>
        <taxon>Eukaryota</taxon>
        <taxon>Sar</taxon>
        <taxon>Stramenopiles</taxon>
        <taxon>Ochrophyta</taxon>
        <taxon>Bacillariophyta</taxon>
        <taxon>Bacillariophyceae</taxon>
        <taxon>Bacillariophycidae</taxon>
        <taxon>Bacillariales</taxon>
        <taxon>Bacillariaceae</taxon>
        <taxon>Cylindrotheca</taxon>
    </lineage>
</organism>
<dbReference type="AlphaFoldDB" id="A0AAD2FR92"/>
<sequence>MLAIVYVHVFAHNSINFQATRFYVFSFVITATSKLFNVTSDVYKFTSLHVIDNTGQAIATGPGPGLPAPFRAAATYFRIELRLVPRLCSLRTDIGINPTKFPPSSNRAVYVPVPRVQNQMDVSITRQMIMDQAHHKEIIAAMAALGEEFSMRAATRDGEPDNEAYEKWSKQQIAKTQFQALEQALTATYVGLQQGMETPNQQLAKLNMIRYKGGTMMYDSVATLFGRIATILNGLNHENPPPTNLSDLAGVAFQAFTQEIKDVVAEHLETGAAGPLLMDYPSNLSRMHRLRERAEKEKKRIKQIVGIANSTGQIRPNRSYIPGQSAPPRPGGRVFVLFHQPEFQGFRGCQGFQDDRSFQAPEIKTVEPSTPQ</sequence>
<dbReference type="Proteomes" id="UP001295423">
    <property type="component" value="Unassembled WGS sequence"/>
</dbReference>
<reference evidence="1" key="1">
    <citation type="submission" date="2023-08" db="EMBL/GenBank/DDBJ databases">
        <authorList>
            <person name="Audoor S."/>
            <person name="Bilcke G."/>
        </authorList>
    </citation>
    <scope>NUCLEOTIDE SEQUENCE</scope>
</reference>
<keyword evidence="2" id="KW-1185">Reference proteome</keyword>
<dbReference type="EMBL" id="CAKOGP040001764">
    <property type="protein sequence ID" value="CAJ1950372.1"/>
    <property type="molecule type" value="Genomic_DNA"/>
</dbReference>